<evidence type="ECO:0000313" key="3">
    <source>
        <dbReference type="Proteomes" id="UP001220377"/>
    </source>
</evidence>
<keyword evidence="1" id="KW-0812">Transmembrane</keyword>
<sequence>MHTSILPSLFAGGIFIFAGLWIEMVIVLLILTISKHKLKFAALFVLSAMCSVIMIQRIKPTSPNQQPPTFSHNLTIDHKTYHHASHSELISNKEPVGQAIAMTGTTTGSALAVVNGLHLPAVVLFTSGDLGGKVLVTLDPAASPTLNIYAGYTYIIHGKYLGKTAQHQPVIAATEGIIYAQRNPTLGANDPALEKWFKQRHME</sequence>
<keyword evidence="1" id="KW-1133">Transmembrane helix</keyword>
<name>A0ABY7WSR3_9LACO</name>
<feature type="transmembrane region" description="Helical" evidence="1">
    <location>
        <begin position="6"/>
        <end position="33"/>
    </location>
</feature>
<evidence type="ECO:0000313" key="2">
    <source>
        <dbReference type="EMBL" id="WDF83223.1"/>
    </source>
</evidence>
<evidence type="ECO:0000256" key="1">
    <source>
        <dbReference type="SAM" id="Phobius"/>
    </source>
</evidence>
<protein>
    <submittedName>
        <fullName evidence="2">Uncharacterized protein</fullName>
    </submittedName>
</protein>
<dbReference type="EMBL" id="CP117884">
    <property type="protein sequence ID" value="WDF83223.1"/>
    <property type="molecule type" value="Genomic_DNA"/>
</dbReference>
<organism evidence="2 3">
    <name type="scientific">Lacticaseibacillus pabuli</name>
    <dbReference type="NCBI Taxonomy" id="3025672"/>
    <lineage>
        <taxon>Bacteria</taxon>
        <taxon>Bacillati</taxon>
        <taxon>Bacillota</taxon>
        <taxon>Bacilli</taxon>
        <taxon>Lactobacillales</taxon>
        <taxon>Lactobacillaceae</taxon>
        <taxon>Lacticaseibacillus</taxon>
    </lineage>
</organism>
<gene>
    <name evidence="2" type="ORF">PQ472_03020</name>
</gene>
<keyword evidence="1" id="KW-0472">Membrane</keyword>
<accession>A0ABY7WSR3</accession>
<reference evidence="2 3" key="1">
    <citation type="submission" date="2023-02" db="EMBL/GenBank/DDBJ databases">
        <title>Genome sequence of Lacticaseibacillus sp. KACC 23028.</title>
        <authorList>
            <person name="Kim S."/>
            <person name="Heo J."/>
            <person name="Kwon S.-W."/>
        </authorList>
    </citation>
    <scope>NUCLEOTIDE SEQUENCE [LARGE SCALE GENOMIC DNA]</scope>
    <source>
        <strain evidence="2 3">KACC 23028</strain>
    </source>
</reference>
<dbReference type="RefSeq" id="WP_274261233.1">
    <property type="nucleotide sequence ID" value="NZ_CP117884.1"/>
</dbReference>
<dbReference type="Proteomes" id="UP001220377">
    <property type="component" value="Chromosome"/>
</dbReference>
<proteinExistence type="predicted"/>
<keyword evidence="3" id="KW-1185">Reference proteome</keyword>